<name>A0A1T3NNX2_9ACTN</name>
<accession>A0A1T3NNX2</accession>
<dbReference type="STRING" id="159449.B4N89_36895"/>
<organism evidence="1 2">
    <name type="scientific">Embleya scabrispora</name>
    <dbReference type="NCBI Taxonomy" id="159449"/>
    <lineage>
        <taxon>Bacteria</taxon>
        <taxon>Bacillati</taxon>
        <taxon>Actinomycetota</taxon>
        <taxon>Actinomycetes</taxon>
        <taxon>Kitasatosporales</taxon>
        <taxon>Streptomycetaceae</taxon>
        <taxon>Embleya</taxon>
    </lineage>
</organism>
<dbReference type="EMBL" id="MWQN01000003">
    <property type="protein sequence ID" value="OPC78458.1"/>
    <property type="molecule type" value="Genomic_DNA"/>
</dbReference>
<proteinExistence type="predicted"/>
<gene>
    <name evidence="1" type="ORF">B4N89_36895</name>
</gene>
<dbReference type="Pfam" id="PF20062">
    <property type="entry name" value="DUF6461"/>
    <property type="match status" value="1"/>
</dbReference>
<evidence type="ECO:0000313" key="1">
    <source>
        <dbReference type="EMBL" id="OPC78458.1"/>
    </source>
</evidence>
<reference evidence="1 2" key="1">
    <citation type="submission" date="2017-03" db="EMBL/GenBank/DDBJ databases">
        <title>Draft genome sequence of Streptomyces scabrisporus NF3, endophyte isolated from Amphipterygium adstringens.</title>
        <authorList>
            <person name="Vazquez M."/>
            <person name="Ceapa C.D."/>
            <person name="Rodriguez Luna D."/>
            <person name="Sanchez Esquivel S."/>
        </authorList>
    </citation>
    <scope>NUCLEOTIDE SEQUENCE [LARGE SCALE GENOMIC DNA]</scope>
    <source>
        <strain evidence="1 2">NF3</strain>
    </source>
</reference>
<evidence type="ECO:0000313" key="2">
    <source>
        <dbReference type="Proteomes" id="UP000190037"/>
    </source>
</evidence>
<dbReference type="OrthoDB" id="4460129at2"/>
<protein>
    <submittedName>
        <fullName evidence="1">Uncharacterized protein</fullName>
    </submittedName>
</protein>
<dbReference type="Proteomes" id="UP000190037">
    <property type="component" value="Unassembled WGS sequence"/>
</dbReference>
<dbReference type="RefSeq" id="WP_078981549.1">
    <property type="nucleotide sequence ID" value="NZ_MWQN01000003.1"/>
</dbReference>
<dbReference type="AlphaFoldDB" id="A0A1T3NNX2"/>
<keyword evidence="2" id="KW-1185">Reference proteome</keyword>
<sequence>MGATGSEYVWFEELFPDLAEACCLTLVEGLDPDEVLRRLGGSEAPSLTGATAITEAAFAMPEESDGRRQLLAMAQLGSWTLVVEPNGYLGVTEDRALPASAGTRWISHFVNINGVDAWVWAEDGDLRLAFEPTLPESRRGSDPDGYVDAMRAAGFDFAPDPPDDYVPARACFAFAEHLTGVVLTAGVFERTAFRCGSAPIRMPPTVTSTGAGSR</sequence>
<dbReference type="InterPro" id="IPR045592">
    <property type="entry name" value="DUF6461"/>
</dbReference>
<comment type="caution">
    <text evidence="1">The sequence shown here is derived from an EMBL/GenBank/DDBJ whole genome shotgun (WGS) entry which is preliminary data.</text>
</comment>